<keyword evidence="1" id="KW-0304">Gas vesicle</keyword>
<evidence type="ECO:0000256" key="1">
    <source>
        <dbReference type="ARBA" id="ARBA00022987"/>
    </source>
</evidence>
<dbReference type="InterPro" id="IPR009430">
    <property type="entry name" value="GvpL/GvpF"/>
</dbReference>
<evidence type="ECO:0000256" key="2">
    <source>
        <dbReference type="ARBA" id="ARBA00035108"/>
    </source>
</evidence>
<evidence type="ECO:0000313" key="5">
    <source>
        <dbReference type="Proteomes" id="UP000266389"/>
    </source>
</evidence>
<protein>
    <recommendedName>
        <fullName evidence="6">Gas vesicle protein GvpFL</fullName>
    </recommendedName>
</protein>
<name>A0A395M266_9BACT</name>
<evidence type="ECO:0008006" key="6">
    <source>
        <dbReference type="Google" id="ProtNLM"/>
    </source>
</evidence>
<comment type="caution">
    <text evidence="4">The sequence shown here is derived from an EMBL/GenBank/DDBJ whole genome shotgun (WGS) entry which is preliminary data.</text>
</comment>
<reference evidence="4 5" key="1">
    <citation type="journal article" date="2011" name="ISME J.">
        <title>Community ecology of hot spring cyanobacterial mats: predominant populations and their functional potential.</title>
        <authorList>
            <person name="Klatt C.G."/>
            <person name="Wood J.M."/>
            <person name="Rusch D.B."/>
            <person name="Bateson M.M."/>
            <person name="Hamamura N."/>
            <person name="Heidelberg J.F."/>
            <person name="Grossman A.R."/>
            <person name="Bhaya D."/>
            <person name="Cohan F.M."/>
            <person name="Kuhl M."/>
            <person name="Bryant D.A."/>
            <person name="Ward D.M."/>
        </authorList>
    </citation>
    <scope>NUCLEOTIDE SEQUENCE [LARGE SCALE GENOMIC DNA]</scope>
    <source>
        <strain evidence="4">OS</strain>
    </source>
</reference>
<dbReference type="EMBL" id="PHFL01000019">
    <property type="protein sequence ID" value="RFM24850.1"/>
    <property type="molecule type" value="Genomic_DNA"/>
</dbReference>
<dbReference type="AlphaFoldDB" id="A0A395M266"/>
<comment type="subcellular location">
    <subcellularLocation>
        <location evidence="2">Gas vesicle</location>
    </subcellularLocation>
</comment>
<accession>A0A395M266</accession>
<gene>
    <name evidence="4" type="ORF">D0433_03615</name>
</gene>
<dbReference type="Proteomes" id="UP000266389">
    <property type="component" value="Unassembled WGS sequence"/>
</dbReference>
<evidence type="ECO:0000313" key="4">
    <source>
        <dbReference type="EMBL" id="RFM24850.1"/>
    </source>
</evidence>
<dbReference type="GO" id="GO:0031411">
    <property type="term" value="C:gas vesicle"/>
    <property type="evidence" value="ECO:0007669"/>
    <property type="project" value="UniProtKB-SubCell"/>
</dbReference>
<dbReference type="PANTHER" id="PTHR36852:SF1">
    <property type="entry name" value="PROTEIN GVPL 2"/>
    <property type="match status" value="1"/>
</dbReference>
<sequence length="258" mass="29088">MLTYLYCVAELGAKSLPEKVSEIRVNELAAIVSEVSEAEFGEENLKKNLSRLAWVESVVRHHEAVMEELRAQTTIVPFRFPTIFHSQNSLQEFLQAKNEALLLLLENLKGKEEWGVKVYIGSEQLQAFLSESKEIQEIDEALKTASAGKAYLLKKRRESLLAGNITTSLQAALDALFERLRQASVQSKLNPVLPKAVTEREDEMILNGAFLIDSKKRKPFLEELESAKKAFPFFTIEPSGAWAAYNFCNLQQPLKQAT</sequence>
<dbReference type="GO" id="GO:0031412">
    <property type="term" value="P:gas vesicle organization"/>
    <property type="evidence" value="ECO:0007669"/>
    <property type="project" value="InterPro"/>
</dbReference>
<evidence type="ECO:0000256" key="3">
    <source>
        <dbReference type="ARBA" id="ARBA00035643"/>
    </source>
</evidence>
<proteinExistence type="inferred from homology"/>
<comment type="similarity">
    <text evidence="3">Belongs to the gas vesicle GvpF/GvpL family.</text>
</comment>
<dbReference type="PANTHER" id="PTHR36852">
    <property type="entry name" value="PROTEIN GVPL 2"/>
    <property type="match status" value="1"/>
</dbReference>
<dbReference type="Pfam" id="PF06386">
    <property type="entry name" value="GvpL_GvpF"/>
    <property type="match status" value="1"/>
</dbReference>
<organism evidence="4 5">
    <name type="scientific">Candidatus Thermochlorobacter aerophilus</name>
    <dbReference type="NCBI Taxonomy" id="1868324"/>
    <lineage>
        <taxon>Bacteria</taxon>
        <taxon>Pseudomonadati</taxon>
        <taxon>Chlorobiota</taxon>
        <taxon>Chlorobiia</taxon>
        <taxon>Chlorobiales</taxon>
        <taxon>Candidatus Thermochlorobacteriaceae</taxon>
        <taxon>Candidatus Thermochlorobacter</taxon>
    </lineage>
</organism>